<dbReference type="PANTHER" id="PTHR11157">
    <property type="entry name" value="FATTY ACID ACYL TRANSFERASE-RELATED"/>
    <property type="match status" value="1"/>
</dbReference>
<feature type="transmembrane region" description="Helical" evidence="10">
    <location>
        <begin position="195"/>
        <end position="215"/>
    </location>
</feature>
<dbReference type="GO" id="GO:0034626">
    <property type="term" value="P:fatty acid elongation, polyunsaturated fatty acid"/>
    <property type="evidence" value="ECO:0007669"/>
    <property type="project" value="TreeGrafter"/>
</dbReference>
<evidence type="ECO:0000256" key="5">
    <source>
        <dbReference type="ARBA" id="ARBA00022832"/>
    </source>
</evidence>
<comment type="caution">
    <text evidence="12">The sequence shown here is derived from an EMBL/GenBank/DDBJ whole genome shotgun (WGS) entry which is preliminary data.</text>
</comment>
<keyword evidence="13" id="KW-1185">Reference proteome</keyword>
<comment type="similarity">
    <text evidence="10">Belongs to the ELO family.</text>
</comment>
<dbReference type="EMBL" id="SWKV01000022">
    <property type="protein sequence ID" value="KAF3041157.1"/>
    <property type="molecule type" value="Genomic_DNA"/>
</dbReference>
<name>A0A9P4WT45_9PLEO</name>
<keyword evidence="4 10" id="KW-0812">Transmembrane</keyword>
<comment type="subcellular location">
    <subcellularLocation>
        <location evidence="1">Membrane</location>
        <topology evidence="1">Multi-pass membrane protein</topology>
    </subcellularLocation>
</comment>
<evidence type="ECO:0000313" key="12">
    <source>
        <dbReference type="EMBL" id="KAF3041157.1"/>
    </source>
</evidence>
<feature type="region of interest" description="Disordered" evidence="11">
    <location>
        <begin position="492"/>
        <end position="671"/>
    </location>
</feature>
<organism evidence="12 13">
    <name type="scientific">Didymella heteroderae</name>
    <dbReference type="NCBI Taxonomy" id="1769908"/>
    <lineage>
        <taxon>Eukaryota</taxon>
        <taxon>Fungi</taxon>
        <taxon>Dikarya</taxon>
        <taxon>Ascomycota</taxon>
        <taxon>Pezizomycotina</taxon>
        <taxon>Dothideomycetes</taxon>
        <taxon>Pleosporomycetidae</taxon>
        <taxon>Pleosporales</taxon>
        <taxon>Pleosporineae</taxon>
        <taxon>Didymellaceae</taxon>
        <taxon>Didymella</taxon>
    </lineage>
</organism>
<evidence type="ECO:0000256" key="9">
    <source>
        <dbReference type="ARBA" id="ARBA00023160"/>
    </source>
</evidence>
<feature type="transmembrane region" description="Helical" evidence="10">
    <location>
        <begin position="96"/>
        <end position="117"/>
    </location>
</feature>
<feature type="transmembrane region" description="Helical" evidence="10">
    <location>
        <begin position="284"/>
        <end position="304"/>
    </location>
</feature>
<dbReference type="InterPro" id="IPR002076">
    <property type="entry name" value="ELO_fam"/>
</dbReference>
<dbReference type="GO" id="GO:0030148">
    <property type="term" value="P:sphingolipid biosynthetic process"/>
    <property type="evidence" value="ECO:0007669"/>
    <property type="project" value="TreeGrafter"/>
</dbReference>
<evidence type="ECO:0000256" key="2">
    <source>
        <dbReference type="ARBA" id="ARBA00022516"/>
    </source>
</evidence>
<evidence type="ECO:0000256" key="4">
    <source>
        <dbReference type="ARBA" id="ARBA00022692"/>
    </source>
</evidence>
<evidence type="ECO:0000256" key="7">
    <source>
        <dbReference type="ARBA" id="ARBA00023098"/>
    </source>
</evidence>
<dbReference type="PANTHER" id="PTHR11157:SF169">
    <property type="entry name" value="ELONGATION OF FATTY ACIDS PROTEIN"/>
    <property type="match status" value="1"/>
</dbReference>
<feature type="transmembrane region" description="Helical" evidence="10">
    <location>
        <begin position="59"/>
        <end position="76"/>
    </location>
</feature>
<dbReference type="GO" id="GO:0034625">
    <property type="term" value="P:fatty acid elongation, monounsaturated fatty acid"/>
    <property type="evidence" value="ECO:0007669"/>
    <property type="project" value="TreeGrafter"/>
</dbReference>
<feature type="transmembrane region" description="Helical" evidence="10">
    <location>
        <begin position="433"/>
        <end position="454"/>
    </location>
</feature>
<evidence type="ECO:0000256" key="10">
    <source>
        <dbReference type="RuleBase" id="RU361115"/>
    </source>
</evidence>
<protein>
    <recommendedName>
        <fullName evidence="10">Elongation of fatty acids protein</fullName>
        <ecNumber evidence="10">2.3.1.-</ecNumber>
    </recommendedName>
</protein>
<feature type="transmembrane region" description="Helical" evidence="10">
    <location>
        <begin position="254"/>
        <end position="272"/>
    </location>
</feature>
<evidence type="ECO:0000256" key="11">
    <source>
        <dbReference type="SAM" id="MobiDB-lite"/>
    </source>
</evidence>
<keyword evidence="3 10" id="KW-0808">Transferase</keyword>
<dbReference type="GO" id="GO:0019367">
    <property type="term" value="P:fatty acid elongation, saturated fatty acid"/>
    <property type="evidence" value="ECO:0007669"/>
    <property type="project" value="TreeGrafter"/>
</dbReference>
<accession>A0A9P4WT45</accession>
<dbReference type="OrthoDB" id="10259681at2759"/>
<evidence type="ECO:0000256" key="8">
    <source>
        <dbReference type="ARBA" id="ARBA00023136"/>
    </source>
</evidence>
<keyword evidence="6 10" id="KW-1133">Transmembrane helix</keyword>
<feature type="compositionally biased region" description="Polar residues" evidence="11">
    <location>
        <begin position="519"/>
        <end position="530"/>
    </location>
</feature>
<sequence>MSGAGPSLFPGEVPAWSVLRFPPDAAPPPITNPYSGEPTLANPFQIPQDIFEKALDPKVPLTIAAVYAASVTYLNWYNRQHGNKPWRMASHGWFKAFVIAHNVFLAVYSALTCFAMFHGLKASFPNWREPNAFVGTVDALCKIQGPRGLGDAVTYNPDTNSWGSRNPSVHVGLNGLPDSTDVGRMWNEGLAFWGWWFYLSKFYEVLDTVIILVKGKRSTTLQKYHHAGAMLSMWAGMRYMSPPIWMFVQINSGIHAMMYTYYTLSALGYRVPNFVKRTLTTMQITQFLVGASFAALHLFVSYTVPVSVAHKIAETVTSSVQPSSIASSVSSAVQSVTETASAVLPTSTGPALAFLWKLVYRAAGDEGLAENIPVLGSSIIPAQQPHAPTAVAAHENPVQRLLHPHHNTHTVDKIVYRTEYQHVPCIDTSGQAFAIYLNLIYLAPLTGLFMRFFVKSYFRRTNPKAKHQSKHTPISKAAGDALHGVEREIESISEEGKSNGNNKDSVRGRKGTNGDVKNPRSSLSPSNQEMIDSIKRKVSQALDETTDSVKSTTERARGIADDVASKASDAKDKVQQQARDANDKLEQKAQQNADEINAEREQGPNDVASTPTSTPSKKKRNRNKNKNKNADSVQSLNDVSDDEHPERKTEKEPEPKDINNTLGKNEGKGLF</sequence>
<feature type="region of interest" description="Disordered" evidence="11">
    <location>
        <begin position="462"/>
        <end position="481"/>
    </location>
</feature>
<gene>
    <name evidence="12" type="ORF">E8E12_009197</name>
</gene>
<keyword evidence="2 10" id="KW-0444">Lipid biosynthesis</keyword>
<dbReference type="Proteomes" id="UP000758155">
    <property type="component" value="Unassembled WGS sequence"/>
</dbReference>
<evidence type="ECO:0000256" key="6">
    <source>
        <dbReference type="ARBA" id="ARBA00022989"/>
    </source>
</evidence>
<comment type="catalytic activity">
    <reaction evidence="10">
        <text>an acyl-CoA + malonyl-CoA + H(+) = a 3-oxoacyl-CoA + CO2 + CoA</text>
        <dbReference type="Rhea" id="RHEA:50252"/>
        <dbReference type="ChEBI" id="CHEBI:15378"/>
        <dbReference type="ChEBI" id="CHEBI:16526"/>
        <dbReference type="ChEBI" id="CHEBI:57287"/>
        <dbReference type="ChEBI" id="CHEBI:57384"/>
        <dbReference type="ChEBI" id="CHEBI:58342"/>
        <dbReference type="ChEBI" id="CHEBI:90726"/>
    </reaction>
    <physiologicalReaction direction="left-to-right" evidence="10">
        <dbReference type="Rhea" id="RHEA:50253"/>
    </physiologicalReaction>
</comment>
<feature type="compositionally biased region" description="Basic and acidic residues" evidence="11">
    <location>
        <begin position="642"/>
        <end position="657"/>
    </location>
</feature>
<keyword evidence="5 10" id="KW-0276">Fatty acid metabolism</keyword>
<dbReference type="GO" id="GO:0005789">
    <property type="term" value="C:endoplasmic reticulum membrane"/>
    <property type="evidence" value="ECO:0007669"/>
    <property type="project" value="TreeGrafter"/>
</dbReference>
<dbReference type="Pfam" id="PF01151">
    <property type="entry name" value="ELO"/>
    <property type="match status" value="1"/>
</dbReference>
<evidence type="ECO:0000313" key="13">
    <source>
        <dbReference type="Proteomes" id="UP000758155"/>
    </source>
</evidence>
<reference evidence="12" key="1">
    <citation type="submission" date="2019-04" db="EMBL/GenBank/DDBJ databases">
        <title>Sequencing of skin fungus with MAO and IRED activity.</title>
        <authorList>
            <person name="Marsaioli A.J."/>
            <person name="Bonatto J.M.C."/>
            <person name="Reis Junior O."/>
        </authorList>
    </citation>
    <scope>NUCLEOTIDE SEQUENCE</scope>
    <source>
        <strain evidence="12">28M1</strain>
    </source>
</reference>
<proteinExistence type="inferred from homology"/>
<feature type="compositionally biased region" description="Basic residues" evidence="11">
    <location>
        <begin position="616"/>
        <end position="627"/>
    </location>
</feature>
<keyword evidence="7 10" id="KW-0443">Lipid metabolism</keyword>
<dbReference type="AlphaFoldDB" id="A0A9P4WT45"/>
<dbReference type="EC" id="2.3.1.-" evidence="10"/>
<evidence type="ECO:0000256" key="1">
    <source>
        <dbReference type="ARBA" id="ARBA00004141"/>
    </source>
</evidence>
<dbReference type="GO" id="GO:0009922">
    <property type="term" value="F:fatty acid elongase activity"/>
    <property type="evidence" value="ECO:0007669"/>
    <property type="project" value="InterPro"/>
</dbReference>
<evidence type="ECO:0000256" key="3">
    <source>
        <dbReference type="ARBA" id="ARBA00022679"/>
    </source>
</evidence>
<keyword evidence="9 10" id="KW-0275">Fatty acid biosynthesis</keyword>
<keyword evidence="8 10" id="KW-0472">Membrane</keyword>
<feature type="compositionally biased region" description="Basic and acidic residues" evidence="11">
    <location>
        <begin position="552"/>
        <end position="587"/>
    </location>
</feature>
<dbReference type="GO" id="GO:0042761">
    <property type="term" value="P:very long-chain fatty acid biosynthetic process"/>
    <property type="evidence" value="ECO:0007669"/>
    <property type="project" value="TreeGrafter"/>
</dbReference>